<dbReference type="GO" id="GO:0003925">
    <property type="term" value="F:G protein activity"/>
    <property type="evidence" value="ECO:0007669"/>
    <property type="project" value="UniProtKB-EC"/>
</dbReference>
<comment type="catalytic activity">
    <reaction evidence="4">
        <text>GTP + H2O = GDP + phosphate + H(+)</text>
        <dbReference type="Rhea" id="RHEA:19669"/>
        <dbReference type="ChEBI" id="CHEBI:15377"/>
        <dbReference type="ChEBI" id="CHEBI:15378"/>
        <dbReference type="ChEBI" id="CHEBI:37565"/>
        <dbReference type="ChEBI" id="CHEBI:43474"/>
        <dbReference type="ChEBI" id="CHEBI:58189"/>
        <dbReference type="EC" id="3.6.5.2"/>
    </reaction>
</comment>
<proteinExistence type="inferred from homology"/>
<dbReference type="Pfam" id="PF00071">
    <property type="entry name" value="Ras"/>
    <property type="match status" value="1"/>
</dbReference>
<keyword evidence="3" id="KW-0378">Hydrolase</keyword>
<dbReference type="SUPFAM" id="SSF52540">
    <property type="entry name" value="P-loop containing nucleoside triphosphate hydrolases"/>
    <property type="match status" value="1"/>
</dbReference>
<evidence type="ECO:0000313" key="6">
    <source>
        <dbReference type="Proteomes" id="UP001320420"/>
    </source>
</evidence>
<protein>
    <recommendedName>
        <fullName evidence="2">small monomeric GTPase</fullName>
        <ecNumber evidence="2">3.6.5.2</ecNumber>
    </recommendedName>
</protein>
<name>A0AAN9YP16_9PEZI</name>
<evidence type="ECO:0000256" key="2">
    <source>
        <dbReference type="ARBA" id="ARBA00011984"/>
    </source>
</evidence>
<dbReference type="PANTHER" id="PTHR45704">
    <property type="entry name" value="RAS-LIKE FAMILY MEMBER 11"/>
    <property type="match status" value="1"/>
</dbReference>
<evidence type="ECO:0000256" key="4">
    <source>
        <dbReference type="ARBA" id="ARBA00048098"/>
    </source>
</evidence>
<evidence type="ECO:0000256" key="3">
    <source>
        <dbReference type="ARBA" id="ARBA00022801"/>
    </source>
</evidence>
<comment type="similarity">
    <text evidence="1">Belongs to the small GTPase superfamily. Ras family.</text>
</comment>
<evidence type="ECO:0000313" key="5">
    <source>
        <dbReference type="EMBL" id="KAK7749165.1"/>
    </source>
</evidence>
<comment type="caution">
    <text evidence="5">The sequence shown here is derived from an EMBL/GenBank/DDBJ whole genome shotgun (WGS) entry which is preliminary data.</text>
</comment>
<dbReference type="Proteomes" id="UP001320420">
    <property type="component" value="Unassembled WGS sequence"/>
</dbReference>
<accession>A0AAN9YP16</accession>
<dbReference type="PROSITE" id="PS51421">
    <property type="entry name" value="RAS"/>
    <property type="match status" value="1"/>
</dbReference>
<dbReference type="SMART" id="SM00175">
    <property type="entry name" value="RAB"/>
    <property type="match status" value="1"/>
</dbReference>
<dbReference type="InterPro" id="IPR001806">
    <property type="entry name" value="Small_GTPase"/>
</dbReference>
<dbReference type="EMBL" id="JAKJXP020000077">
    <property type="protein sequence ID" value="KAK7749165.1"/>
    <property type="molecule type" value="Genomic_DNA"/>
</dbReference>
<dbReference type="SMART" id="SM00173">
    <property type="entry name" value="RAS"/>
    <property type="match status" value="1"/>
</dbReference>
<keyword evidence="6" id="KW-1185">Reference proteome</keyword>
<dbReference type="AlphaFoldDB" id="A0AAN9YP16"/>
<evidence type="ECO:0000256" key="1">
    <source>
        <dbReference type="ARBA" id="ARBA00008344"/>
    </source>
</evidence>
<dbReference type="InterPro" id="IPR051065">
    <property type="entry name" value="Ras-related_GTPase"/>
</dbReference>
<dbReference type="EC" id="3.6.5.2" evidence="2"/>
<dbReference type="GO" id="GO:0005525">
    <property type="term" value="F:GTP binding"/>
    <property type="evidence" value="ECO:0007669"/>
    <property type="project" value="InterPro"/>
</dbReference>
<dbReference type="PRINTS" id="PR00449">
    <property type="entry name" value="RASTRNSFRMNG"/>
</dbReference>
<gene>
    <name evidence="5" type="ORF">SLS62_008345</name>
</gene>
<organism evidence="5 6">
    <name type="scientific">Diatrype stigma</name>
    <dbReference type="NCBI Taxonomy" id="117547"/>
    <lineage>
        <taxon>Eukaryota</taxon>
        <taxon>Fungi</taxon>
        <taxon>Dikarya</taxon>
        <taxon>Ascomycota</taxon>
        <taxon>Pezizomycotina</taxon>
        <taxon>Sordariomycetes</taxon>
        <taxon>Xylariomycetidae</taxon>
        <taxon>Xylariales</taxon>
        <taxon>Diatrypaceae</taxon>
        <taxon>Diatrype</taxon>
    </lineage>
</organism>
<dbReference type="InterPro" id="IPR027417">
    <property type="entry name" value="P-loop_NTPase"/>
</dbReference>
<reference evidence="5 6" key="1">
    <citation type="submission" date="2024-02" db="EMBL/GenBank/DDBJ databases">
        <title>De novo assembly and annotation of 12 fungi associated with fruit tree decline syndrome in Ontario, Canada.</title>
        <authorList>
            <person name="Sulman M."/>
            <person name="Ellouze W."/>
            <person name="Ilyukhin E."/>
        </authorList>
    </citation>
    <scope>NUCLEOTIDE SEQUENCE [LARGE SCALE GENOMIC DNA]</scope>
    <source>
        <strain evidence="5 6">M11/M66-122</strain>
    </source>
</reference>
<dbReference type="Gene3D" id="3.40.50.300">
    <property type="entry name" value="P-loop containing nucleotide triphosphate hydrolases"/>
    <property type="match status" value="1"/>
</dbReference>
<sequence length="274" mass="31603">MSGSMVWTEEEAQYLRALLAWRPSKAETESYPTAEKTKAPVGELRFLVIGAERCGKTSILTRFAEGTPQGEDQHPNPEHGRGCRRVVEIEDQAYVVDALELRPEHLADDPYLRQAIAITEAAILVYDVTARKSFERMAAVAEVIRDAVDTREYGLILVGNKSDCEGKEEEEQQRQVSWAEGHRLAASFRVRCSFVETSARKGDNVDRIFPQLGKDVLKLRWLMQQRRRIQDEEQLVLEDTDDVGLPVMKRRPRWRSWTRPWFQRRLDEEKASMT</sequence>
<dbReference type="PROSITE" id="PS51419">
    <property type="entry name" value="RAB"/>
    <property type="match status" value="1"/>
</dbReference>